<keyword evidence="2" id="KW-1185">Reference proteome</keyword>
<evidence type="ECO:0000313" key="1">
    <source>
        <dbReference type="EMBL" id="MBA2874273.1"/>
    </source>
</evidence>
<accession>A0A7V9Z5D6</accession>
<name>A0A7V9Z5D6_9BACL</name>
<evidence type="ECO:0000313" key="2">
    <source>
        <dbReference type="Proteomes" id="UP000523087"/>
    </source>
</evidence>
<gene>
    <name evidence="1" type="ORF">HNR31_001043</name>
</gene>
<sequence length="47" mass="5426">MKSDSFPVANLQEQALRKVRELEKTLREETGEEIVLIAYKHKAGLKK</sequence>
<dbReference type="Proteomes" id="UP000523087">
    <property type="component" value="Unassembled WGS sequence"/>
</dbReference>
<proteinExistence type="predicted"/>
<organism evidence="1 2">
    <name type="scientific">Thermaerobacillus caldiproteolyticus</name>
    <dbReference type="NCBI Taxonomy" id="247480"/>
    <lineage>
        <taxon>Bacteria</taxon>
        <taxon>Bacillati</taxon>
        <taxon>Bacillota</taxon>
        <taxon>Bacilli</taxon>
        <taxon>Bacillales</taxon>
        <taxon>Anoxybacillaceae</taxon>
        <taxon>Thermaerobacillus</taxon>
    </lineage>
</organism>
<reference evidence="1 2" key="1">
    <citation type="submission" date="2020-07" db="EMBL/GenBank/DDBJ databases">
        <title>Genomic Encyclopedia of Type Strains, Phase IV (KMG-IV): sequencing the most valuable type-strain genomes for metagenomic binning, comparative biology and taxonomic classification.</title>
        <authorList>
            <person name="Goeker M."/>
        </authorList>
    </citation>
    <scope>NUCLEOTIDE SEQUENCE [LARGE SCALE GENOMIC DNA]</scope>
    <source>
        <strain evidence="1 2">DSM 15730</strain>
    </source>
</reference>
<dbReference type="RefSeq" id="WP_181555188.1">
    <property type="nucleotide sequence ID" value="NZ_CP064060.1"/>
</dbReference>
<protein>
    <submittedName>
        <fullName evidence="1">Uncharacterized protein</fullName>
    </submittedName>
</protein>
<dbReference type="EMBL" id="JACDUT010000002">
    <property type="protein sequence ID" value="MBA2874273.1"/>
    <property type="molecule type" value="Genomic_DNA"/>
</dbReference>
<comment type="caution">
    <text evidence="1">The sequence shown here is derived from an EMBL/GenBank/DDBJ whole genome shotgun (WGS) entry which is preliminary data.</text>
</comment>
<dbReference type="AlphaFoldDB" id="A0A7V9Z5D6"/>